<dbReference type="PROSITE" id="PS00793">
    <property type="entry name" value="DHPS_2"/>
    <property type="match status" value="1"/>
</dbReference>
<evidence type="ECO:0000256" key="4">
    <source>
        <dbReference type="ARBA" id="ARBA00009503"/>
    </source>
</evidence>
<dbReference type="PROSITE" id="PS50972">
    <property type="entry name" value="PTERIN_BINDING"/>
    <property type="match status" value="1"/>
</dbReference>
<dbReference type="RefSeq" id="WP_099322707.1">
    <property type="nucleotide sequence ID" value="NZ_AP023321.1"/>
</dbReference>
<keyword evidence="7 12" id="KW-0808">Transferase</keyword>
<dbReference type="Pfam" id="PF00809">
    <property type="entry name" value="Pterin_bind"/>
    <property type="match status" value="1"/>
</dbReference>
<dbReference type="AlphaFoldDB" id="A0A7I8D6D1"/>
<comment type="function">
    <text evidence="12">Catalyzes the condensation of para-aminobenzoate (pABA) with 6-hydroxymethyl-7,8-dihydropterin diphosphate (DHPt-PP) to form 7,8-dihydropteroate (H2Pte), the immediate precursor of folate derivatives.</text>
</comment>
<name>A0A7I8D6D1_9FIRM</name>
<dbReference type="Gene3D" id="3.20.20.20">
    <property type="entry name" value="Dihydropteroate synthase-like"/>
    <property type="match status" value="1"/>
</dbReference>
<evidence type="ECO:0000313" key="15">
    <source>
        <dbReference type="Proteomes" id="UP000593890"/>
    </source>
</evidence>
<comment type="catalytic activity">
    <reaction evidence="1">
        <text>(7,8-dihydropterin-6-yl)methyl diphosphate + 4-aminobenzoate = 7,8-dihydropteroate + diphosphate</text>
        <dbReference type="Rhea" id="RHEA:19949"/>
        <dbReference type="ChEBI" id="CHEBI:17836"/>
        <dbReference type="ChEBI" id="CHEBI:17839"/>
        <dbReference type="ChEBI" id="CHEBI:33019"/>
        <dbReference type="ChEBI" id="CHEBI:72950"/>
        <dbReference type="EC" id="2.5.1.15"/>
    </reaction>
</comment>
<dbReference type="PANTHER" id="PTHR20941:SF1">
    <property type="entry name" value="FOLIC ACID SYNTHESIS PROTEIN FOL1"/>
    <property type="match status" value="1"/>
</dbReference>
<dbReference type="UniPathway" id="UPA00077">
    <property type="reaction ID" value="UER00156"/>
</dbReference>
<keyword evidence="15" id="KW-1185">Reference proteome</keyword>
<evidence type="ECO:0000256" key="10">
    <source>
        <dbReference type="ARBA" id="ARBA00022909"/>
    </source>
</evidence>
<dbReference type="GO" id="GO:0046872">
    <property type="term" value="F:metal ion binding"/>
    <property type="evidence" value="ECO:0007669"/>
    <property type="project" value="UniProtKB-KW"/>
</dbReference>
<dbReference type="InterPro" id="IPR000489">
    <property type="entry name" value="Pterin-binding_dom"/>
</dbReference>
<dbReference type="InterPro" id="IPR045031">
    <property type="entry name" value="DHP_synth-like"/>
</dbReference>
<evidence type="ECO:0000256" key="8">
    <source>
        <dbReference type="ARBA" id="ARBA00022723"/>
    </source>
</evidence>
<evidence type="ECO:0000259" key="13">
    <source>
        <dbReference type="PROSITE" id="PS50972"/>
    </source>
</evidence>
<dbReference type="CDD" id="cd00739">
    <property type="entry name" value="DHPS"/>
    <property type="match status" value="1"/>
</dbReference>
<dbReference type="EC" id="2.5.1.15" evidence="5 12"/>
<dbReference type="InterPro" id="IPR011005">
    <property type="entry name" value="Dihydropteroate_synth-like_sf"/>
</dbReference>
<comment type="pathway">
    <text evidence="3 12">Cofactor biosynthesis; tetrahydrofolate biosynthesis; 7,8-dihydrofolate from 2-amino-4-hydroxy-6-hydroxymethyl-7,8-dihydropteridine diphosphate and 4-aminobenzoate: step 1/2.</text>
</comment>
<dbReference type="InterPro" id="IPR006390">
    <property type="entry name" value="DHP_synth_dom"/>
</dbReference>
<evidence type="ECO:0000256" key="7">
    <source>
        <dbReference type="ARBA" id="ARBA00022679"/>
    </source>
</evidence>
<dbReference type="SUPFAM" id="SSF51717">
    <property type="entry name" value="Dihydropteroate synthetase-like"/>
    <property type="match status" value="1"/>
</dbReference>
<dbReference type="EMBL" id="AP023321">
    <property type="protein sequence ID" value="BCI61292.1"/>
    <property type="molecule type" value="Genomic_DNA"/>
</dbReference>
<evidence type="ECO:0000256" key="12">
    <source>
        <dbReference type="RuleBase" id="RU361205"/>
    </source>
</evidence>
<evidence type="ECO:0000256" key="9">
    <source>
        <dbReference type="ARBA" id="ARBA00022842"/>
    </source>
</evidence>
<evidence type="ECO:0000313" key="14">
    <source>
        <dbReference type="EMBL" id="BCI61292.1"/>
    </source>
</evidence>
<dbReference type="NCBIfam" id="TIGR01496">
    <property type="entry name" value="DHPS"/>
    <property type="match status" value="1"/>
</dbReference>
<keyword evidence="8 12" id="KW-0479">Metal-binding</keyword>
<accession>A0A7I8D6D1</accession>
<dbReference type="Proteomes" id="UP000593890">
    <property type="component" value="Chromosome"/>
</dbReference>
<evidence type="ECO:0000256" key="11">
    <source>
        <dbReference type="ARBA" id="ARBA00030193"/>
    </source>
</evidence>
<dbReference type="PROSITE" id="PS00792">
    <property type="entry name" value="DHPS_1"/>
    <property type="match status" value="1"/>
</dbReference>
<feature type="domain" description="Pterin-binding" evidence="13">
    <location>
        <begin position="16"/>
        <end position="267"/>
    </location>
</feature>
<evidence type="ECO:0000256" key="3">
    <source>
        <dbReference type="ARBA" id="ARBA00004763"/>
    </source>
</evidence>
<comment type="cofactor">
    <cofactor evidence="2 12">
        <name>Mg(2+)</name>
        <dbReference type="ChEBI" id="CHEBI:18420"/>
    </cofactor>
</comment>
<gene>
    <name evidence="14" type="ORF">C12CBH8_19310</name>
</gene>
<sequence length="277" mass="29527">MYFSAKGFCFDVSDRTLIMGILNITPDSFSDGGRYLDPEKAVGHACRMLQEGADILDIGAQSTRPGCREIGPDEEWERMEPVLRALVKETSCPISIDTFYPEVAKWALDAGAHIINDVSGCAHKGMLETVAAADAAIVIMHPGDASKVDGQVAYPRGVVEEVRDFLHKAALRARGYGLPAHAICLDPGIGFGKTMAENLALVKAGPTVEGYPWLVGASRKRVTSAFSADASADRRLGGTIAVHTAAQLSGAHILRVHDVFEGVQAARTIDALLGKGR</sequence>
<dbReference type="GO" id="GO:0046656">
    <property type="term" value="P:folic acid biosynthetic process"/>
    <property type="evidence" value="ECO:0007669"/>
    <property type="project" value="UniProtKB-KW"/>
</dbReference>
<dbReference type="GO" id="GO:0005829">
    <property type="term" value="C:cytosol"/>
    <property type="evidence" value="ECO:0007669"/>
    <property type="project" value="TreeGrafter"/>
</dbReference>
<protein>
    <recommendedName>
        <fullName evidence="6 12">Dihydropteroate synthase</fullName>
        <shortName evidence="12">DHPS</shortName>
        <ecNumber evidence="5 12">2.5.1.15</ecNumber>
    </recommendedName>
    <alternativeName>
        <fullName evidence="11 12">Dihydropteroate pyrophosphorylase</fullName>
    </alternativeName>
</protein>
<dbReference type="GO" id="GO:0046654">
    <property type="term" value="P:tetrahydrofolate biosynthetic process"/>
    <property type="evidence" value="ECO:0007669"/>
    <property type="project" value="UniProtKB-UniPathway"/>
</dbReference>
<evidence type="ECO:0000256" key="6">
    <source>
        <dbReference type="ARBA" id="ARBA00016919"/>
    </source>
</evidence>
<evidence type="ECO:0000256" key="5">
    <source>
        <dbReference type="ARBA" id="ARBA00012458"/>
    </source>
</evidence>
<evidence type="ECO:0000256" key="2">
    <source>
        <dbReference type="ARBA" id="ARBA00001946"/>
    </source>
</evidence>
<comment type="similarity">
    <text evidence="4 12">Belongs to the DHPS family.</text>
</comment>
<dbReference type="KEGG" id="sman:C12CBH8_19310"/>
<proteinExistence type="inferred from homology"/>
<keyword evidence="10 12" id="KW-0289">Folate biosynthesis</keyword>
<reference evidence="15" key="1">
    <citation type="submission" date="2020-07" db="EMBL/GenBank/DDBJ databases">
        <title>Complete genome sequencing of Clostridia bacterium strain 12CBH8.</title>
        <authorList>
            <person name="Sakamoto M."/>
            <person name="Murakami T."/>
            <person name="Mori H."/>
        </authorList>
    </citation>
    <scope>NUCLEOTIDE SEQUENCE [LARGE SCALE GENOMIC DNA]</scope>
    <source>
        <strain evidence="15">12CBH8</strain>
    </source>
</reference>
<dbReference type="PANTHER" id="PTHR20941">
    <property type="entry name" value="FOLATE SYNTHESIS PROTEINS"/>
    <property type="match status" value="1"/>
</dbReference>
<organism evidence="14 15">
    <name type="scientific">Solibaculum mannosilyticum</name>
    <dbReference type="NCBI Taxonomy" id="2780922"/>
    <lineage>
        <taxon>Bacteria</taxon>
        <taxon>Bacillati</taxon>
        <taxon>Bacillota</taxon>
        <taxon>Clostridia</taxon>
        <taxon>Eubacteriales</taxon>
        <taxon>Oscillospiraceae</taxon>
        <taxon>Solibaculum</taxon>
    </lineage>
</organism>
<keyword evidence="9 12" id="KW-0460">Magnesium</keyword>
<evidence type="ECO:0000256" key="1">
    <source>
        <dbReference type="ARBA" id="ARBA00000012"/>
    </source>
</evidence>
<dbReference type="GO" id="GO:0004156">
    <property type="term" value="F:dihydropteroate synthase activity"/>
    <property type="evidence" value="ECO:0007669"/>
    <property type="project" value="UniProtKB-EC"/>
</dbReference>